<sequence length="244" mass="28343">MLELCRRLSVALMWLVTTFTVATKLVYIPRVFQDLSRTYTTHNLFLRSTNTRPQQQGLVPYYIQLQQQITHRQALRDVDLPGTQRQNQHFLGDIMTWWDGSACNPSGYDPNGYDPNNEWIMGRSNGRGANQEPQQWYNPAYPGSLRPWNQEDEFYLEGPPYQRRERWEPLNRTGNQRPYRTLRPALGPNGEWPEGSGSYSYRDQAVSALNGECSRLQATDPMAGLPPTGLGNNPFRWWYPAEWL</sequence>
<reference evidence="2 3" key="1">
    <citation type="submission" date="2017-03" db="EMBL/GenBank/DDBJ databases">
        <title>Genomes of endolithic fungi from Antarctica.</title>
        <authorList>
            <person name="Coleine C."/>
            <person name="Masonjones S."/>
            <person name="Stajich J.E."/>
        </authorList>
    </citation>
    <scope>NUCLEOTIDE SEQUENCE [LARGE SCALE GENOMIC DNA]</scope>
    <source>
        <strain evidence="2 3">CCFEE 5311</strain>
    </source>
</reference>
<gene>
    <name evidence="2" type="ORF">B0A54_13769</name>
</gene>
<dbReference type="Proteomes" id="UP000310066">
    <property type="component" value="Unassembled WGS sequence"/>
</dbReference>
<protein>
    <submittedName>
        <fullName evidence="2">Uncharacterized protein</fullName>
    </submittedName>
</protein>
<comment type="caution">
    <text evidence="2">The sequence shown here is derived from an EMBL/GenBank/DDBJ whole genome shotgun (WGS) entry which is preliminary data.</text>
</comment>
<dbReference type="EMBL" id="NAJP01000078">
    <property type="protein sequence ID" value="TKA34625.1"/>
    <property type="molecule type" value="Genomic_DNA"/>
</dbReference>
<evidence type="ECO:0000256" key="1">
    <source>
        <dbReference type="SAM" id="MobiDB-lite"/>
    </source>
</evidence>
<accession>A0A4U0UJ03</accession>
<organism evidence="2 3">
    <name type="scientific">Friedmanniomyces endolithicus</name>
    <dbReference type="NCBI Taxonomy" id="329885"/>
    <lineage>
        <taxon>Eukaryota</taxon>
        <taxon>Fungi</taxon>
        <taxon>Dikarya</taxon>
        <taxon>Ascomycota</taxon>
        <taxon>Pezizomycotina</taxon>
        <taxon>Dothideomycetes</taxon>
        <taxon>Dothideomycetidae</taxon>
        <taxon>Mycosphaerellales</taxon>
        <taxon>Teratosphaeriaceae</taxon>
        <taxon>Friedmanniomyces</taxon>
    </lineage>
</organism>
<feature type="region of interest" description="Disordered" evidence="1">
    <location>
        <begin position="172"/>
        <end position="198"/>
    </location>
</feature>
<evidence type="ECO:0000313" key="3">
    <source>
        <dbReference type="Proteomes" id="UP000310066"/>
    </source>
</evidence>
<evidence type="ECO:0000313" key="2">
    <source>
        <dbReference type="EMBL" id="TKA34625.1"/>
    </source>
</evidence>
<name>A0A4U0UJ03_9PEZI</name>
<dbReference type="AlphaFoldDB" id="A0A4U0UJ03"/>
<proteinExistence type="predicted"/>